<accession>A0A0B2RGZ5</accession>
<proteinExistence type="predicted"/>
<sequence>MHSPPVTIVHLLTIAPFRCTVDAPSRCTVVALSPARRCCVVSLLATMPSRCEVAAMSHCSNNLVQVLPLVASTYPSSLTISH</sequence>
<evidence type="ECO:0000313" key="1">
    <source>
        <dbReference type="EMBL" id="KHN32530.1"/>
    </source>
</evidence>
<protein>
    <submittedName>
        <fullName evidence="1">Uncharacterized protein</fullName>
    </submittedName>
</protein>
<dbReference type="Proteomes" id="UP000053555">
    <property type="component" value="Unassembled WGS sequence"/>
</dbReference>
<gene>
    <name evidence="1" type="ORF">glysoja_041266</name>
</gene>
<reference evidence="1" key="1">
    <citation type="submission" date="2014-07" db="EMBL/GenBank/DDBJ databases">
        <title>Identification of a novel salt tolerance gene in wild soybean by whole-genome sequencing.</title>
        <authorList>
            <person name="Lam H.-M."/>
            <person name="Qi X."/>
            <person name="Li M.-W."/>
            <person name="Liu X."/>
            <person name="Xie M."/>
            <person name="Ni M."/>
            <person name="Xu X."/>
        </authorList>
    </citation>
    <scope>NUCLEOTIDE SEQUENCE [LARGE SCALE GENOMIC DNA]</scope>
    <source>
        <tissue evidence="1">Root</tissue>
    </source>
</reference>
<dbReference type="EMBL" id="KN650060">
    <property type="protein sequence ID" value="KHN32530.1"/>
    <property type="molecule type" value="Genomic_DNA"/>
</dbReference>
<organism evidence="1">
    <name type="scientific">Glycine soja</name>
    <name type="common">Wild soybean</name>
    <dbReference type="NCBI Taxonomy" id="3848"/>
    <lineage>
        <taxon>Eukaryota</taxon>
        <taxon>Viridiplantae</taxon>
        <taxon>Streptophyta</taxon>
        <taxon>Embryophyta</taxon>
        <taxon>Tracheophyta</taxon>
        <taxon>Spermatophyta</taxon>
        <taxon>Magnoliopsida</taxon>
        <taxon>eudicotyledons</taxon>
        <taxon>Gunneridae</taxon>
        <taxon>Pentapetalae</taxon>
        <taxon>rosids</taxon>
        <taxon>fabids</taxon>
        <taxon>Fabales</taxon>
        <taxon>Fabaceae</taxon>
        <taxon>Papilionoideae</taxon>
        <taxon>50 kb inversion clade</taxon>
        <taxon>NPAAA clade</taxon>
        <taxon>indigoferoid/millettioid clade</taxon>
        <taxon>Phaseoleae</taxon>
        <taxon>Glycine</taxon>
        <taxon>Glycine subgen. Soja</taxon>
    </lineage>
</organism>
<dbReference type="AlphaFoldDB" id="A0A0B2RGZ5"/>
<name>A0A0B2RGZ5_GLYSO</name>